<reference evidence="1 2" key="1">
    <citation type="submission" date="2019-01" db="EMBL/GenBank/DDBJ databases">
        <title>Flavobacterium sp. nov.,isolated from freshwater.</title>
        <authorList>
            <person name="Zhang R."/>
            <person name="Du Z.-J."/>
        </authorList>
    </citation>
    <scope>NUCLEOTIDE SEQUENCE [LARGE SCALE GENOMIC DNA]</scope>
    <source>
        <strain evidence="1 2">1E403</strain>
    </source>
</reference>
<comment type="caution">
    <text evidence="1">The sequence shown here is derived from an EMBL/GenBank/DDBJ whole genome shotgun (WGS) entry which is preliminary data.</text>
</comment>
<name>A0A444HAY6_9FLAO</name>
<proteinExistence type="predicted"/>
<evidence type="ECO:0000313" key="2">
    <source>
        <dbReference type="Proteomes" id="UP000287527"/>
    </source>
</evidence>
<dbReference type="PROSITE" id="PS51257">
    <property type="entry name" value="PROKAR_LIPOPROTEIN"/>
    <property type="match status" value="1"/>
</dbReference>
<keyword evidence="2" id="KW-1185">Reference proteome</keyword>
<dbReference type="AlphaFoldDB" id="A0A444HAY6"/>
<dbReference type="RefSeq" id="WP_128389726.1">
    <property type="nucleotide sequence ID" value="NZ_SBII01000005.1"/>
</dbReference>
<evidence type="ECO:0000313" key="1">
    <source>
        <dbReference type="EMBL" id="RWX00497.1"/>
    </source>
</evidence>
<sequence>MKKCLLFILTGFLFASCKETAKGETDFFFDNPQPINDSELSTIPTKYRGQYNQENQTTLYITDYIIFKESTMAYHKSGIDSIGTLKNGKFTTNDNSETFTAEQKGDSVYLKMFRDTLFSFSPRQKAKHINGQIVLSYKDSISWYIKILSLEKDSLKIKFLMSRNDYTKLKPLVTNIKINSDTTIVNINPTRREFRKILKTKDLGYDMKYKKVK</sequence>
<dbReference type="EMBL" id="SBII01000005">
    <property type="protein sequence ID" value="RWX00497.1"/>
    <property type="molecule type" value="Genomic_DNA"/>
</dbReference>
<evidence type="ECO:0008006" key="3">
    <source>
        <dbReference type="Google" id="ProtNLM"/>
    </source>
</evidence>
<organism evidence="1 2">
    <name type="scientific">Flavobacterium cerinum</name>
    <dbReference type="NCBI Taxonomy" id="2502784"/>
    <lineage>
        <taxon>Bacteria</taxon>
        <taxon>Pseudomonadati</taxon>
        <taxon>Bacteroidota</taxon>
        <taxon>Flavobacteriia</taxon>
        <taxon>Flavobacteriales</taxon>
        <taxon>Flavobacteriaceae</taxon>
        <taxon>Flavobacterium</taxon>
    </lineage>
</organism>
<dbReference type="Proteomes" id="UP000287527">
    <property type="component" value="Unassembled WGS sequence"/>
</dbReference>
<accession>A0A444HAY6</accession>
<protein>
    <recommendedName>
        <fullName evidence="3">Lipoprotein</fullName>
    </recommendedName>
</protein>
<dbReference type="OrthoDB" id="1345629at2"/>
<gene>
    <name evidence="1" type="ORF">EPI11_09485</name>
</gene>